<keyword evidence="3" id="KW-1185">Reference proteome</keyword>
<dbReference type="SUPFAM" id="SSF53335">
    <property type="entry name" value="S-adenosyl-L-methionine-dependent methyltransferases"/>
    <property type="match status" value="1"/>
</dbReference>
<dbReference type="GO" id="GO:0008168">
    <property type="term" value="F:methyltransferase activity"/>
    <property type="evidence" value="ECO:0007669"/>
    <property type="project" value="UniProtKB-KW"/>
</dbReference>
<dbReference type="GO" id="GO:0032259">
    <property type="term" value="P:methylation"/>
    <property type="evidence" value="ECO:0007669"/>
    <property type="project" value="UniProtKB-KW"/>
</dbReference>
<dbReference type="Gene3D" id="3.40.50.150">
    <property type="entry name" value="Vaccinia Virus protein VP39"/>
    <property type="match status" value="1"/>
</dbReference>
<evidence type="ECO:0000313" key="2">
    <source>
        <dbReference type="EMBL" id="ODB96147.1"/>
    </source>
</evidence>
<reference evidence="2 3" key="1">
    <citation type="submission" date="2016-03" db="EMBL/GenBank/DDBJ databases">
        <title>Chemosynthetic sulphur-oxidizing symbionts of marine invertebrate animals are capable of nitrogen fixation.</title>
        <authorList>
            <person name="Petersen J.M."/>
            <person name="Kemper A."/>
            <person name="Gruber-Vodicka H."/>
            <person name="Cardini U."/>
            <person name="Geest Mvander."/>
            <person name="Kleiner M."/>
            <person name="Bulgheresi S."/>
            <person name="Fussmann M."/>
            <person name="Herbold C."/>
            <person name="Seah B.K.B."/>
            <person name="Antony C.Paul."/>
            <person name="Liu D."/>
            <person name="Belitz A."/>
            <person name="Weber M."/>
        </authorList>
    </citation>
    <scope>NUCLEOTIDE SEQUENCE [LARGE SCALE GENOMIC DNA]</scope>
    <source>
        <strain evidence="2">G_D</strain>
    </source>
</reference>
<comment type="caution">
    <text evidence="2">The sequence shown here is derived from an EMBL/GenBank/DDBJ whole genome shotgun (WGS) entry which is preliminary data.</text>
</comment>
<dbReference type="RefSeq" id="WP_069003091.1">
    <property type="nucleotide sequence ID" value="NZ_LVJW01000006.1"/>
</dbReference>
<proteinExistence type="predicted"/>
<dbReference type="Proteomes" id="UP000094849">
    <property type="component" value="Unassembled WGS sequence"/>
</dbReference>
<dbReference type="STRING" id="1818881.A3196_04840"/>
<accession>A0A1E2UN40</accession>
<keyword evidence="1 2" id="KW-0808">Transferase</keyword>
<keyword evidence="2" id="KW-0489">Methyltransferase</keyword>
<name>A0A1E2UN40_9GAMM</name>
<dbReference type="OrthoDB" id="9815644at2"/>
<sequence length="313" mass="35064">MANNTIELESRPCPLGCPSADQPVLTGHDRINNLPGEFQVVRCDSCGLLRTDPRPTPASMGFYYPDDYPPYLGTQVKSRNGSGGLKRWIKSLLDTKAQAIPELQPGRMLEVGCASGNYLHKMANQGWQVKGIEYSPQAAASARENGYQVHTGSLESVDLDASELDLITGWMVLEHLHDPLMGLKKLYGWAKPGAYLALSVPNAASLEFKLFQSRWFALQLPNHLYHFTPETITKLLQQAGWEVEAVHHQRVLSSLFSSLGYLLQERGWHRLERWVVGRPSDKVRLYQLLYPFACVAAIFGQTGRMTVWAKKPD</sequence>
<protein>
    <submittedName>
        <fullName evidence="2">Methyltransferase type 12</fullName>
    </submittedName>
</protein>
<dbReference type="AlphaFoldDB" id="A0A1E2UN40"/>
<evidence type="ECO:0000313" key="3">
    <source>
        <dbReference type="Proteomes" id="UP000094849"/>
    </source>
</evidence>
<dbReference type="InterPro" id="IPR029063">
    <property type="entry name" value="SAM-dependent_MTases_sf"/>
</dbReference>
<organism evidence="2 3">
    <name type="scientific">Candidatus Thiodiazotropha endoloripes</name>
    <dbReference type="NCBI Taxonomy" id="1818881"/>
    <lineage>
        <taxon>Bacteria</taxon>
        <taxon>Pseudomonadati</taxon>
        <taxon>Pseudomonadota</taxon>
        <taxon>Gammaproteobacteria</taxon>
        <taxon>Chromatiales</taxon>
        <taxon>Sedimenticolaceae</taxon>
        <taxon>Candidatus Thiodiazotropha</taxon>
    </lineage>
</organism>
<dbReference type="CDD" id="cd02440">
    <property type="entry name" value="AdoMet_MTases"/>
    <property type="match status" value="1"/>
</dbReference>
<gene>
    <name evidence="2" type="ORF">A3196_04840</name>
</gene>
<dbReference type="PANTHER" id="PTHR43861">
    <property type="entry name" value="TRANS-ACONITATE 2-METHYLTRANSFERASE-RELATED"/>
    <property type="match status" value="1"/>
</dbReference>
<evidence type="ECO:0000256" key="1">
    <source>
        <dbReference type="ARBA" id="ARBA00022679"/>
    </source>
</evidence>
<dbReference type="EMBL" id="LVJZ01000003">
    <property type="protein sequence ID" value="ODB96147.1"/>
    <property type="molecule type" value="Genomic_DNA"/>
</dbReference>
<dbReference type="PANTHER" id="PTHR43861:SF3">
    <property type="entry name" value="PUTATIVE (AFU_ORTHOLOGUE AFUA_2G14390)-RELATED"/>
    <property type="match status" value="1"/>
</dbReference>
<dbReference type="Pfam" id="PF13489">
    <property type="entry name" value="Methyltransf_23"/>
    <property type="match status" value="1"/>
</dbReference>